<dbReference type="EMBL" id="PUIA01000068">
    <property type="protein sequence ID" value="PQO26375.1"/>
    <property type="molecule type" value="Genomic_DNA"/>
</dbReference>
<accession>A0A2S8F2H2</accession>
<comment type="caution">
    <text evidence="1">The sequence shown here is derived from an EMBL/GenBank/DDBJ whole genome shotgun (WGS) entry which is preliminary data.</text>
</comment>
<protein>
    <submittedName>
        <fullName evidence="1">Uncharacterized protein</fullName>
    </submittedName>
</protein>
<dbReference type="AlphaFoldDB" id="A0A2S8F2H2"/>
<gene>
    <name evidence="1" type="ORF">C5Y96_20275</name>
</gene>
<organism evidence="1 2">
    <name type="scientific">Blastopirellula marina</name>
    <dbReference type="NCBI Taxonomy" id="124"/>
    <lineage>
        <taxon>Bacteria</taxon>
        <taxon>Pseudomonadati</taxon>
        <taxon>Planctomycetota</taxon>
        <taxon>Planctomycetia</taxon>
        <taxon>Pirellulales</taxon>
        <taxon>Pirellulaceae</taxon>
        <taxon>Blastopirellula</taxon>
    </lineage>
</organism>
<reference evidence="1 2" key="1">
    <citation type="submission" date="2018-02" db="EMBL/GenBank/DDBJ databases">
        <title>Comparative genomes isolates from brazilian mangrove.</title>
        <authorList>
            <person name="Araujo J.E."/>
            <person name="Taketani R.G."/>
            <person name="Silva M.C.P."/>
            <person name="Loureco M.V."/>
            <person name="Andreote F.D."/>
        </authorList>
    </citation>
    <scope>NUCLEOTIDE SEQUENCE [LARGE SCALE GENOMIC DNA]</scope>
    <source>
        <strain evidence="1 2">HEX-2 MGV</strain>
    </source>
</reference>
<dbReference type="Proteomes" id="UP000240009">
    <property type="component" value="Unassembled WGS sequence"/>
</dbReference>
<name>A0A2S8F2H2_9BACT</name>
<dbReference type="Gene3D" id="3.40.50.150">
    <property type="entry name" value="Vaccinia Virus protein VP39"/>
    <property type="match status" value="1"/>
</dbReference>
<sequence>MLYGRESNSVLFLWVVLIAPLLIQADDREALDGKTQPVIDEVRQGDARELAGRFEGPVEFLLIDRGYTNDHPCFQASEMKLVPGVVVVADNVGLGAFGMENYLPHVWAEYQSKSEWFDIDLPWGIQDPVEITIIQSKGGNK</sequence>
<proteinExistence type="predicted"/>
<evidence type="ECO:0000313" key="2">
    <source>
        <dbReference type="Proteomes" id="UP000240009"/>
    </source>
</evidence>
<evidence type="ECO:0000313" key="1">
    <source>
        <dbReference type="EMBL" id="PQO26375.1"/>
    </source>
</evidence>
<dbReference type="InterPro" id="IPR029063">
    <property type="entry name" value="SAM-dependent_MTases_sf"/>
</dbReference>